<keyword evidence="1 7" id="KW-0349">Heme</keyword>
<dbReference type="SUPFAM" id="SSF48264">
    <property type="entry name" value="Cytochrome P450"/>
    <property type="match status" value="1"/>
</dbReference>
<keyword evidence="6 7" id="KW-0408">Iron</keyword>
<dbReference type="Pfam" id="PF03098">
    <property type="entry name" value="An_peroxidase"/>
    <property type="match status" value="2"/>
</dbReference>
<dbReference type="Pfam" id="PF13561">
    <property type="entry name" value="adh_short_C2"/>
    <property type="match status" value="1"/>
</dbReference>
<dbReference type="Gene3D" id="1.10.640.10">
    <property type="entry name" value="Haem peroxidase domain superfamily, animal type"/>
    <property type="match status" value="1"/>
</dbReference>
<dbReference type="InterPro" id="IPR036396">
    <property type="entry name" value="Cyt_P450_sf"/>
</dbReference>
<dbReference type="Proteomes" id="UP000019373">
    <property type="component" value="Unassembled WGS sequence"/>
</dbReference>
<dbReference type="SUPFAM" id="SSF48113">
    <property type="entry name" value="Heme-dependent peroxidases"/>
    <property type="match status" value="1"/>
</dbReference>
<evidence type="ECO:0000313" key="9">
    <source>
        <dbReference type="EMBL" id="ERF69871.1"/>
    </source>
</evidence>
<dbReference type="GO" id="GO:0006979">
    <property type="term" value="P:response to oxidative stress"/>
    <property type="evidence" value="ECO:0007669"/>
    <property type="project" value="InterPro"/>
</dbReference>
<keyword evidence="2 7" id="KW-0479">Metal-binding</keyword>
<dbReference type="InterPro" id="IPR036291">
    <property type="entry name" value="NAD(P)-bd_dom_sf"/>
</dbReference>
<dbReference type="PROSITE" id="PS50292">
    <property type="entry name" value="PEROXIDASE_3"/>
    <property type="match status" value="1"/>
</dbReference>
<dbReference type="EMBL" id="KE721375">
    <property type="protein sequence ID" value="ERF69871.1"/>
    <property type="molecule type" value="Genomic_DNA"/>
</dbReference>
<dbReference type="Gene3D" id="3.40.50.720">
    <property type="entry name" value="NAD(P)-binding Rossmann-like Domain"/>
    <property type="match status" value="1"/>
</dbReference>
<dbReference type="FunFam" id="3.40.50.720:FF:000084">
    <property type="entry name" value="Short-chain dehydrogenase reductase"/>
    <property type="match status" value="1"/>
</dbReference>
<sequence>MKRSQSQEPPLKKREMSSDGLAPPEEMHILQRSPSPDSMLAHWSRNVRGAFSNIGGGEEPNEVINGATPEPSNFFSNAFSVISSQVPRLPENVGLALSIARTKLFRSGLVDDKHYDLEAIIQAAASLPPNSKTCKGLAGLLIKPLWNDLQHPPLAYLGDDFKYRKSDGSNNNIMYPRLGAAGSCYARTVTPETLAPSVLPDAELVFETIFAREGEIRKHPNEISSVLFYLASIIIHDIFRTDEHDSNKLKNSSYLDLSPLYGSSDDPKSDACVANVRTFKDGMLKPDTFSETRVYALPAGVAVLLLCFNRFHNYVASQLKIINEENRFSEDPRQSPEAARKKVDEDLFQTARLITCGLYVNIILHDYVRTILNLQATDSTWTLDPRTDCESIFDQHGVPSGIGNQVSVEFNLVYRWHSAISERDANWVEGLYRHIFKTEDITPYLQDREQFYKKVGPWFAEIKAKKPEDREHRDFRRNEDGRFNDEVLVKILAESTKDVAGAFGSKNVPLVMRLIEVMGIEQARKWNVCTLNEFRKFFKLEPHRTFTDITKNADVARTLETLYSKPDYVELYPGLVAEDAKQVLEPGSGLCPGYTVSRTILADAVALVRGDRFYTVDYTPANLTNWGWNLVKSDPEVAGGGVIYNLLMRAMPSCYRGNSVFAMFPFVRPSKTRELLGKINKLDDYDFSDPYMKPPPKPVKSHKAVTDILKNNRSFKVPWGPHTKALTGHDFMLGGDEFHNRVQRHEIMEKLYTPCDWAQQIRDYYEQTTYQLIKVHSNKLLENRSQIDIVKDIANPSHTLFAARMFHLPVDDPDHLLPGANTKSLYLGFASLFAYVFLDSDTARSFKLRTNAKKATEKLRNLVRKVVQAVALDEHHHFNKLFDWSTSGKLLSDYGIHMIQRLLNRGKRVDEVVAEILPTAAGAVATQAQAMAQMLDVYLEPDNMRHWPEIRRCAYSNDPADFKTLQKYALEACRLAPAAFGLLRTAAESGKIQDGNRTISYEKGNMIYTDFVSAGRDMRTFGGNANEIDVSRDLNDYIDQGHGPHDCIGRNISQISLAVQLGLFAKLKNLQRVPGQAGKLKYTTELPHGNPGSIRVYMTEDWSSWWPFPTTMKVQHEGFCKTIEEHTSIHGQRNIVRRVDSVMSPPDIHMNGASQGLGKEILTAFARSGAHGGAVDLSIGSAKQSVSEINTELKESGLPPANLKGYECDTSSEEGVKSTWQQILKDFQRIDVVVTNAGIIGESPAEEYPFEDWRRLLEVNVNGTFLFAREAGKHMLEKEIKGTIIMISSMSGLVVNRPQKQSAYNVSKAATTQMMKSFATEWAPHGIRVNALSPGYIQTPKNEGEEMKKRSKEWIQHIPLGRVAKPDEFRGTVVWMASDASSYMTGADIVVDGGYTAW</sequence>
<dbReference type="InterPro" id="IPR020904">
    <property type="entry name" value="Sc_DH/Rdtase_CS"/>
</dbReference>
<evidence type="ECO:0000256" key="8">
    <source>
        <dbReference type="SAM" id="MobiDB-lite"/>
    </source>
</evidence>
<dbReference type="GO" id="GO:0020037">
    <property type="term" value="F:heme binding"/>
    <property type="evidence" value="ECO:0007669"/>
    <property type="project" value="InterPro"/>
</dbReference>
<dbReference type="CDD" id="cd20612">
    <property type="entry name" value="CYP_LDS-like_C"/>
    <property type="match status" value="1"/>
</dbReference>
<dbReference type="HOGENOM" id="CLU_002329_0_0_1"/>
<evidence type="ECO:0008006" key="11">
    <source>
        <dbReference type="Google" id="ProtNLM"/>
    </source>
</evidence>
<dbReference type="InterPro" id="IPR050783">
    <property type="entry name" value="Oxylipin_biosynth_metab"/>
</dbReference>
<evidence type="ECO:0000256" key="5">
    <source>
        <dbReference type="ARBA" id="ARBA00023002"/>
    </source>
</evidence>
<keyword evidence="3" id="KW-0521">NADP</keyword>
<feature type="region of interest" description="Disordered" evidence="8">
    <location>
        <begin position="1"/>
        <end position="38"/>
    </location>
</feature>
<evidence type="ECO:0000256" key="7">
    <source>
        <dbReference type="PIRSR" id="PIRSR619791-2"/>
    </source>
</evidence>
<dbReference type="Gene3D" id="1.10.630.10">
    <property type="entry name" value="Cytochrome P450"/>
    <property type="match status" value="1"/>
</dbReference>
<dbReference type="GO" id="GO:0005506">
    <property type="term" value="F:iron ion binding"/>
    <property type="evidence" value="ECO:0007669"/>
    <property type="project" value="InterPro"/>
</dbReference>
<dbReference type="OMA" id="EFNMIYR"/>
<evidence type="ECO:0000256" key="3">
    <source>
        <dbReference type="ARBA" id="ARBA00022857"/>
    </source>
</evidence>
<name>U1GDS3_ENDPU</name>
<dbReference type="GO" id="GO:0006631">
    <property type="term" value="P:fatty acid metabolic process"/>
    <property type="evidence" value="ECO:0007669"/>
    <property type="project" value="UniProtKB-ARBA"/>
</dbReference>
<dbReference type="InterPro" id="IPR037120">
    <property type="entry name" value="Haem_peroxidase_sf_animal"/>
</dbReference>
<dbReference type="GO" id="GO:0004601">
    <property type="term" value="F:peroxidase activity"/>
    <property type="evidence" value="ECO:0007669"/>
    <property type="project" value="InterPro"/>
</dbReference>
<dbReference type="GO" id="GO:0016705">
    <property type="term" value="F:oxidoreductase activity, acting on paired donors, with incorporation or reduction of molecular oxygen"/>
    <property type="evidence" value="ECO:0007669"/>
    <property type="project" value="InterPro"/>
</dbReference>
<gene>
    <name evidence="9" type="ORF">EPUS_05413</name>
</gene>
<accession>U1GDS3</accession>
<dbReference type="InterPro" id="IPR034812">
    <property type="entry name" value="Ppo-like_N"/>
</dbReference>
<dbReference type="PANTHER" id="PTHR11903:SF37">
    <property type="entry name" value="PSI-PRODUCING OXYGENASE A"/>
    <property type="match status" value="1"/>
</dbReference>
<dbReference type="GO" id="GO:0004497">
    <property type="term" value="F:monooxygenase activity"/>
    <property type="evidence" value="ECO:0007669"/>
    <property type="project" value="InterPro"/>
</dbReference>
<protein>
    <recommendedName>
        <fullName evidence="11">Linoleate diol synthase</fullName>
    </recommendedName>
</protein>
<dbReference type="PROSITE" id="PS00061">
    <property type="entry name" value="ADH_SHORT"/>
    <property type="match status" value="1"/>
</dbReference>
<dbReference type="InterPro" id="IPR019791">
    <property type="entry name" value="Haem_peroxidase_animal"/>
</dbReference>
<evidence type="ECO:0000256" key="2">
    <source>
        <dbReference type="ARBA" id="ARBA00022723"/>
    </source>
</evidence>
<dbReference type="PRINTS" id="PR00081">
    <property type="entry name" value="GDHRDH"/>
</dbReference>
<dbReference type="InterPro" id="IPR002347">
    <property type="entry name" value="SDR_fam"/>
</dbReference>
<evidence type="ECO:0000256" key="4">
    <source>
        <dbReference type="ARBA" id="ARBA00022964"/>
    </source>
</evidence>
<dbReference type="eggNOG" id="KOG0725">
    <property type="taxonomic scope" value="Eukaryota"/>
</dbReference>
<dbReference type="PANTHER" id="PTHR11903">
    <property type="entry name" value="PROSTAGLANDIN G/H SYNTHASE"/>
    <property type="match status" value="1"/>
</dbReference>
<dbReference type="CDD" id="cd09817">
    <property type="entry name" value="linoleate_diol_synthase_like"/>
    <property type="match status" value="1"/>
</dbReference>
<dbReference type="GeneID" id="19240365"/>
<proteinExistence type="predicted"/>
<keyword evidence="4" id="KW-0223">Dioxygenase</keyword>
<evidence type="ECO:0000313" key="10">
    <source>
        <dbReference type="Proteomes" id="UP000019373"/>
    </source>
</evidence>
<dbReference type="InterPro" id="IPR010255">
    <property type="entry name" value="Haem_peroxidase_sf"/>
</dbReference>
<reference evidence="10" key="1">
    <citation type="journal article" date="2014" name="BMC Genomics">
        <title>Genome characteristics reveal the impact of lichenization on lichen-forming fungus Endocarpon pusillum Hedwig (Verrucariales, Ascomycota).</title>
        <authorList>
            <person name="Wang Y.-Y."/>
            <person name="Liu B."/>
            <person name="Zhang X.-Y."/>
            <person name="Zhou Q.-M."/>
            <person name="Zhang T."/>
            <person name="Li H."/>
            <person name="Yu Y.-F."/>
            <person name="Zhang X.-L."/>
            <person name="Hao X.-Y."/>
            <person name="Wang M."/>
            <person name="Wang L."/>
            <person name="Wei J.-C."/>
        </authorList>
    </citation>
    <scope>NUCLEOTIDE SEQUENCE [LARGE SCALE GENOMIC DNA]</scope>
    <source>
        <strain evidence="10">Z07020 / HMAS-L-300199</strain>
    </source>
</reference>
<dbReference type="RefSeq" id="XP_007804474.1">
    <property type="nucleotide sequence ID" value="XM_007806283.1"/>
</dbReference>
<evidence type="ECO:0000256" key="1">
    <source>
        <dbReference type="ARBA" id="ARBA00022617"/>
    </source>
</evidence>
<evidence type="ECO:0000256" key="6">
    <source>
        <dbReference type="ARBA" id="ARBA00023004"/>
    </source>
</evidence>
<keyword evidence="5" id="KW-0560">Oxidoreductase</keyword>
<dbReference type="GO" id="GO:0051213">
    <property type="term" value="F:dioxygenase activity"/>
    <property type="evidence" value="ECO:0007669"/>
    <property type="project" value="UniProtKB-KW"/>
</dbReference>
<dbReference type="eggNOG" id="KOG2408">
    <property type="taxonomic scope" value="Eukaryota"/>
</dbReference>
<feature type="binding site" description="axial binding residue" evidence="7">
    <location>
        <position position="417"/>
    </location>
    <ligand>
        <name>heme b</name>
        <dbReference type="ChEBI" id="CHEBI:60344"/>
    </ligand>
    <ligandPart>
        <name>Fe</name>
        <dbReference type="ChEBI" id="CHEBI:18248"/>
    </ligandPart>
</feature>
<dbReference type="OrthoDB" id="823504at2759"/>
<dbReference type="SUPFAM" id="SSF51735">
    <property type="entry name" value="NAD(P)-binding Rossmann-fold domains"/>
    <property type="match status" value="1"/>
</dbReference>
<organism evidence="9 10">
    <name type="scientific">Endocarpon pusillum (strain Z07020 / HMAS-L-300199)</name>
    <name type="common">Lichen-forming fungus</name>
    <dbReference type="NCBI Taxonomy" id="1263415"/>
    <lineage>
        <taxon>Eukaryota</taxon>
        <taxon>Fungi</taxon>
        <taxon>Dikarya</taxon>
        <taxon>Ascomycota</taxon>
        <taxon>Pezizomycotina</taxon>
        <taxon>Eurotiomycetes</taxon>
        <taxon>Chaetothyriomycetidae</taxon>
        <taxon>Verrucariales</taxon>
        <taxon>Verrucariaceae</taxon>
        <taxon>Endocarpon</taxon>
    </lineage>
</organism>
<dbReference type="PRINTS" id="PR00080">
    <property type="entry name" value="SDRFAMILY"/>
</dbReference>
<keyword evidence="10" id="KW-1185">Reference proteome</keyword>